<reference evidence="3" key="3">
    <citation type="submission" date="2019-11" db="EMBL/GenBank/DDBJ databases">
        <title>Complete genome sequence of Vibrio owensii SH-14 isolated from shrimp with acute hepatopancreatic necrosis diease.</title>
        <authorList>
            <person name="Liang X."/>
            <person name="Wang Y."/>
        </authorList>
    </citation>
    <scope>NUCLEOTIDE SEQUENCE</scope>
    <source>
        <strain evidence="3">SH14</strain>
    </source>
</reference>
<feature type="domain" description="IstB-like ATP-binding" evidence="1">
    <location>
        <begin position="141"/>
        <end position="250"/>
    </location>
</feature>
<dbReference type="GO" id="GO:0006260">
    <property type="term" value="P:DNA replication"/>
    <property type="evidence" value="ECO:0007669"/>
    <property type="project" value="TreeGrafter"/>
</dbReference>
<evidence type="ECO:0000313" key="5">
    <source>
        <dbReference type="Proteomes" id="UP000390336"/>
    </source>
</evidence>
<evidence type="ECO:0000313" key="2">
    <source>
        <dbReference type="EMBL" id="AYO17057.1"/>
    </source>
</evidence>
<evidence type="ECO:0000259" key="1">
    <source>
        <dbReference type="Pfam" id="PF01695"/>
    </source>
</evidence>
<protein>
    <recommendedName>
        <fullName evidence="1">IstB-like ATP-binding domain-containing protein</fullName>
    </recommendedName>
</protein>
<dbReference type="InterPro" id="IPR027417">
    <property type="entry name" value="P-loop_NTPase"/>
</dbReference>
<sequence>MRCRALAVTTKTIETISSRSTIHWEGSTVSTKPMSVSTGVGAIWSRLQQLNPNIVPIPKYEDAVAQIEQSTRQAELEQSRQHESYRAEYRKRSALGGSYIPEKYQHCTLDNYQVYAGERQASAVSFARNWVNDFKNLNYPKGFVFTGDTGTGKNHLAAAMCLEVINAGGEAKLVSVNNLDLHRRDACFGDGAVMSERKFIDALTKVDLFILDEIGISSNSASQMVFIDQLIHSRSDHGLPTGIISNMPPEALANHLGMRTMDRISEGSGSMISFGWDSFRTRAAR</sequence>
<dbReference type="Pfam" id="PF01695">
    <property type="entry name" value="IstB_IS21"/>
    <property type="match status" value="1"/>
</dbReference>
<dbReference type="PANTHER" id="PTHR30050">
    <property type="entry name" value="CHROMOSOMAL REPLICATION INITIATOR PROTEIN DNAA"/>
    <property type="match status" value="1"/>
</dbReference>
<proteinExistence type="predicted"/>
<dbReference type="Proteomes" id="UP000390336">
    <property type="component" value="Chromosome 2"/>
</dbReference>
<dbReference type="AlphaFoldDB" id="A0AAP9GFG7"/>
<name>A0AAP9GFG7_9VIBR</name>
<dbReference type="CDD" id="cd00009">
    <property type="entry name" value="AAA"/>
    <property type="match status" value="1"/>
</dbReference>
<evidence type="ECO:0000313" key="3">
    <source>
        <dbReference type="EMBL" id="QGH49206.1"/>
    </source>
</evidence>
<keyword evidence="4" id="KW-1185">Reference proteome</keyword>
<dbReference type="EMBL" id="CP045860">
    <property type="protein sequence ID" value="QGH49206.1"/>
    <property type="molecule type" value="Genomic_DNA"/>
</dbReference>
<dbReference type="Gene3D" id="3.40.50.300">
    <property type="entry name" value="P-loop containing nucleotide triphosphate hydrolases"/>
    <property type="match status" value="1"/>
</dbReference>
<reference evidence="2 4" key="2">
    <citation type="submission" date="2018-10" db="EMBL/GenBank/DDBJ databases">
        <title>Whole Genome of Vibrio owensii strain 170502, isolated from Acute Hepatopancreatic Necrosis Disease (AHPND) shrimp.</title>
        <authorList>
            <person name="Yan M."/>
            <person name="Wang X."/>
            <person name="Wang Y."/>
        </authorList>
    </citation>
    <scope>NUCLEOTIDE SEQUENCE [LARGE SCALE GENOMIC DNA]</scope>
    <source>
        <strain evidence="2 4">1700302</strain>
    </source>
</reference>
<dbReference type="PANTHER" id="PTHR30050:SF4">
    <property type="entry name" value="ATP-BINDING PROTEIN RV3427C IN INSERTION SEQUENCE-RELATED"/>
    <property type="match status" value="1"/>
</dbReference>
<gene>
    <name evidence="3" type="ORF">APZ19_18990</name>
    <name evidence="2" type="ORF">D0812_21965</name>
</gene>
<dbReference type="Proteomes" id="UP000272136">
    <property type="component" value="Chromosome 2"/>
</dbReference>
<dbReference type="EMBL" id="CP033138">
    <property type="protein sequence ID" value="AYO17057.1"/>
    <property type="molecule type" value="Genomic_DNA"/>
</dbReference>
<dbReference type="InterPro" id="IPR002611">
    <property type="entry name" value="IstB_ATP-bd"/>
</dbReference>
<reference evidence="3 5" key="1">
    <citation type="journal article" date="2015" name="Genome Announc.">
        <title>Draft Genome Sequence of Vibrio owensii Strain SH-14, Which Causes Shrimp Acute Hepatopancreatic Necrosis Disease.</title>
        <authorList>
            <person name="Liu L."/>
            <person name="Xiao J."/>
            <person name="Xia X."/>
            <person name="Pan Y."/>
            <person name="Yan S."/>
            <person name="Wang Y."/>
        </authorList>
    </citation>
    <scope>NUCLEOTIDE SEQUENCE [LARGE SCALE GENOMIC DNA]</scope>
    <source>
        <strain evidence="3 5">SH14</strain>
    </source>
</reference>
<organism evidence="3 5">
    <name type="scientific">Vibrio owensii</name>
    <dbReference type="NCBI Taxonomy" id="696485"/>
    <lineage>
        <taxon>Bacteria</taxon>
        <taxon>Pseudomonadati</taxon>
        <taxon>Pseudomonadota</taxon>
        <taxon>Gammaproteobacteria</taxon>
        <taxon>Vibrionales</taxon>
        <taxon>Vibrionaceae</taxon>
        <taxon>Vibrio</taxon>
    </lineage>
</organism>
<dbReference type="SUPFAM" id="SSF52540">
    <property type="entry name" value="P-loop containing nucleoside triphosphate hydrolases"/>
    <property type="match status" value="1"/>
</dbReference>
<evidence type="ECO:0000313" key="4">
    <source>
        <dbReference type="Proteomes" id="UP000272136"/>
    </source>
</evidence>
<dbReference type="GO" id="GO:0005524">
    <property type="term" value="F:ATP binding"/>
    <property type="evidence" value="ECO:0007669"/>
    <property type="project" value="InterPro"/>
</dbReference>
<accession>A0AAP9GFG7</accession>